<evidence type="ECO:0000256" key="3">
    <source>
        <dbReference type="PROSITE-ProRule" id="PRU00169"/>
    </source>
</evidence>
<dbReference type="SUPFAM" id="SSF46894">
    <property type="entry name" value="C-terminal effector domain of the bipartite response regulators"/>
    <property type="match status" value="1"/>
</dbReference>
<dbReference type="GO" id="GO:0006355">
    <property type="term" value="P:regulation of DNA-templated transcription"/>
    <property type="evidence" value="ECO:0007669"/>
    <property type="project" value="InterPro"/>
</dbReference>
<keyword evidence="7" id="KW-1185">Reference proteome</keyword>
<keyword evidence="1 3" id="KW-0597">Phosphoprotein</keyword>
<gene>
    <name evidence="6" type="ORF">DC28_13710</name>
</gene>
<dbReference type="GO" id="GO:0003677">
    <property type="term" value="F:DNA binding"/>
    <property type="evidence" value="ECO:0007669"/>
    <property type="project" value="UniProtKB-KW"/>
</dbReference>
<dbReference type="Pfam" id="PF00072">
    <property type="entry name" value="Response_reg"/>
    <property type="match status" value="1"/>
</dbReference>
<evidence type="ECO:0000259" key="5">
    <source>
        <dbReference type="PROSITE" id="PS50110"/>
    </source>
</evidence>
<dbReference type="InterPro" id="IPR011006">
    <property type="entry name" value="CheY-like_superfamily"/>
</dbReference>
<organism evidence="6 7">
    <name type="scientific">Spirochaeta lutea</name>
    <dbReference type="NCBI Taxonomy" id="1480694"/>
    <lineage>
        <taxon>Bacteria</taxon>
        <taxon>Pseudomonadati</taxon>
        <taxon>Spirochaetota</taxon>
        <taxon>Spirochaetia</taxon>
        <taxon>Spirochaetales</taxon>
        <taxon>Spirochaetaceae</taxon>
        <taxon>Spirochaeta</taxon>
    </lineage>
</organism>
<dbReference type="PANTHER" id="PTHR43214">
    <property type="entry name" value="TWO-COMPONENT RESPONSE REGULATOR"/>
    <property type="match status" value="1"/>
</dbReference>
<comment type="caution">
    <text evidence="6">The sequence shown here is derived from an EMBL/GenBank/DDBJ whole genome shotgun (WGS) entry which is preliminary data.</text>
</comment>
<feature type="modified residue" description="4-aspartylphosphate" evidence="3">
    <location>
        <position position="54"/>
    </location>
</feature>
<feature type="domain" description="HTH luxR-type" evidence="4">
    <location>
        <begin position="148"/>
        <end position="213"/>
    </location>
</feature>
<dbReference type="EMBL" id="JNUP01000071">
    <property type="protein sequence ID" value="KGE70983.1"/>
    <property type="molecule type" value="Genomic_DNA"/>
</dbReference>
<dbReference type="PROSITE" id="PS50043">
    <property type="entry name" value="HTH_LUXR_2"/>
    <property type="match status" value="1"/>
</dbReference>
<dbReference type="SMART" id="SM00421">
    <property type="entry name" value="HTH_LUXR"/>
    <property type="match status" value="1"/>
</dbReference>
<accession>A0A098QUB2</accession>
<evidence type="ECO:0000313" key="6">
    <source>
        <dbReference type="EMBL" id="KGE70983.1"/>
    </source>
</evidence>
<dbReference type="CDD" id="cd06170">
    <property type="entry name" value="LuxR_C_like"/>
    <property type="match status" value="1"/>
</dbReference>
<proteinExistence type="predicted"/>
<dbReference type="InterPro" id="IPR001789">
    <property type="entry name" value="Sig_transdc_resp-reg_receiver"/>
</dbReference>
<reference evidence="6 7" key="1">
    <citation type="submission" date="2014-05" db="EMBL/GenBank/DDBJ databases">
        <title>De novo Genome Sequence of Spirocheata sp.</title>
        <authorList>
            <person name="Shivani Y."/>
            <person name="Subhash Y."/>
            <person name="Tushar L."/>
            <person name="Sasikala C."/>
            <person name="Ramana C.V."/>
        </authorList>
    </citation>
    <scope>NUCLEOTIDE SEQUENCE [LARGE SCALE GENOMIC DNA]</scope>
    <source>
        <strain evidence="6 7">JC230</strain>
    </source>
</reference>
<dbReference type="SUPFAM" id="SSF52172">
    <property type="entry name" value="CheY-like"/>
    <property type="match status" value="1"/>
</dbReference>
<dbReference type="InterPro" id="IPR016032">
    <property type="entry name" value="Sig_transdc_resp-reg_C-effctor"/>
</dbReference>
<dbReference type="GO" id="GO:0000160">
    <property type="term" value="P:phosphorelay signal transduction system"/>
    <property type="evidence" value="ECO:0007669"/>
    <property type="project" value="InterPro"/>
</dbReference>
<dbReference type="PANTHER" id="PTHR43214:SF43">
    <property type="entry name" value="TWO-COMPONENT RESPONSE REGULATOR"/>
    <property type="match status" value="1"/>
</dbReference>
<evidence type="ECO:0000259" key="4">
    <source>
        <dbReference type="PROSITE" id="PS50043"/>
    </source>
</evidence>
<evidence type="ECO:0000256" key="2">
    <source>
        <dbReference type="ARBA" id="ARBA00023125"/>
    </source>
</evidence>
<dbReference type="SMART" id="SM00448">
    <property type="entry name" value="REC"/>
    <property type="match status" value="1"/>
</dbReference>
<dbReference type="InterPro" id="IPR000792">
    <property type="entry name" value="Tscrpt_reg_LuxR_C"/>
</dbReference>
<keyword evidence="2" id="KW-0238">DNA-binding</keyword>
<dbReference type="Gene3D" id="3.40.50.2300">
    <property type="match status" value="1"/>
</dbReference>
<evidence type="ECO:0000256" key="1">
    <source>
        <dbReference type="ARBA" id="ARBA00022553"/>
    </source>
</evidence>
<sequence>MKRFILVDDHPVFRQGLAALIQSEPSYKVVAETSSIEEVLEVLPRVRADIILVDITLHNQNGLDLARTLRSQEPDLPILMVSMHDEGVYAQRALQTGARGYVMKHASPDVLMEAIRTVLAGKIYLSPAIQGRILESMYGQNQQGSSGTAALIDRLSQRELEIFQYIGQGFGASEIADILNLSVKTVHTYRDHLKEKLQIDNAQELRRFAIKWHQSLHGAPGTAP</sequence>
<dbReference type="InterPro" id="IPR058245">
    <property type="entry name" value="NreC/VraR/RcsB-like_REC"/>
</dbReference>
<dbReference type="PRINTS" id="PR00038">
    <property type="entry name" value="HTHLUXR"/>
</dbReference>
<evidence type="ECO:0000313" key="7">
    <source>
        <dbReference type="Proteomes" id="UP000029692"/>
    </source>
</evidence>
<dbReference type="eggNOG" id="COG2197">
    <property type="taxonomic scope" value="Bacteria"/>
</dbReference>
<feature type="domain" description="Response regulatory" evidence="5">
    <location>
        <begin position="3"/>
        <end position="119"/>
    </location>
</feature>
<dbReference type="OrthoDB" id="9779069at2"/>
<dbReference type="PROSITE" id="PS50110">
    <property type="entry name" value="RESPONSE_REGULATORY"/>
    <property type="match status" value="1"/>
</dbReference>
<protein>
    <submittedName>
        <fullName evidence="6">LuxR family transcriptional regulator</fullName>
    </submittedName>
</protein>
<dbReference type="CDD" id="cd17535">
    <property type="entry name" value="REC_NarL-like"/>
    <property type="match status" value="1"/>
</dbReference>
<dbReference type="STRING" id="1480694.DC28_13710"/>
<dbReference type="AlphaFoldDB" id="A0A098QUB2"/>
<dbReference type="InterPro" id="IPR039420">
    <property type="entry name" value="WalR-like"/>
</dbReference>
<dbReference type="RefSeq" id="WP_037549660.1">
    <property type="nucleotide sequence ID" value="NZ_JNUP01000071.1"/>
</dbReference>
<dbReference type="Pfam" id="PF00196">
    <property type="entry name" value="GerE"/>
    <property type="match status" value="1"/>
</dbReference>
<dbReference type="Proteomes" id="UP000029692">
    <property type="component" value="Unassembled WGS sequence"/>
</dbReference>
<name>A0A098QUB2_9SPIO</name>
<dbReference type="PROSITE" id="PS00622">
    <property type="entry name" value="HTH_LUXR_1"/>
    <property type="match status" value="1"/>
</dbReference>